<keyword evidence="10" id="KW-0539">Nucleus</keyword>
<keyword evidence="3" id="KW-0479">Metal-binding</keyword>
<dbReference type="FunFam" id="3.30.160.60:FF:000075">
    <property type="entry name" value="Putative zinc finger protein 536"/>
    <property type="match status" value="1"/>
</dbReference>
<evidence type="ECO:0000256" key="11">
    <source>
        <dbReference type="PROSITE-ProRule" id="PRU00042"/>
    </source>
</evidence>
<dbReference type="PANTHER" id="PTHR24381">
    <property type="entry name" value="ZINC FINGER PROTEIN"/>
    <property type="match status" value="1"/>
</dbReference>
<evidence type="ECO:0000313" key="13">
    <source>
        <dbReference type="EMBL" id="LAC25708.1"/>
    </source>
</evidence>
<dbReference type="InterPro" id="IPR036236">
    <property type="entry name" value="Znf_C2H2_sf"/>
</dbReference>
<evidence type="ECO:0000256" key="7">
    <source>
        <dbReference type="ARBA" id="ARBA00023015"/>
    </source>
</evidence>
<feature type="domain" description="C2H2-type" evidence="12">
    <location>
        <begin position="253"/>
        <end position="281"/>
    </location>
</feature>
<dbReference type="PROSITE" id="PS00028">
    <property type="entry name" value="ZINC_FINGER_C2H2_1"/>
    <property type="match status" value="1"/>
</dbReference>
<keyword evidence="8" id="KW-0238">DNA-binding</keyword>
<dbReference type="FunFam" id="3.30.160.60:FF:000882">
    <property type="entry name" value="Predicted gene, 21060"/>
    <property type="match status" value="1"/>
</dbReference>
<keyword evidence="4" id="KW-0677">Repeat</keyword>
<name>A0A6A7G3U2_9CRUS</name>
<dbReference type="GO" id="GO:0005634">
    <property type="term" value="C:nucleus"/>
    <property type="evidence" value="ECO:0007669"/>
    <property type="project" value="UniProtKB-SubCell"/>
</dbReference>
<dbReference type="GO" id="GO:0000977">
    <property type="term" value="F:RNA polymerase II transcription regulatory region sequence-specific DNA binding"/>
    <property type="evidence" value="ECO:0007669"/>
    <property type="project" value="TreeGrafter"/>
</dbReference>
<dbReference type="SMART" id="SM00355">
    <property type="entry name" value="ZnF_C2H2"/>
    <property type="match status" value="8"/>
</dbReference>
<accession>A0A6A7G3U2</accession>
<keyword evidence="6" id="KW-0862">Zinc</keyword>
<keyword evidence="9" id="KW-0804">Transcription</keyword>
<evidence type="ECO:0000256" key="6">
    <source>
        <dbReference type="ARBA" id="ARBA00022833"/>
    </source>
</evidence>
<feature type="domain" description="C2H2-type" evidence="12">
    <location>
        <begin position="224"/>
        <end position="252"/>
    </location>
</feature>
<feature type="domain" description="C2H2-type" evidence="12">
    <location>
        <begin position="369"/>
        <end position="397"/>
    </location>
</feature>
<evidence type="ECO:0000256" key="8">
    <source>
        <dbReference type="ARBA" id="ARBA00023125"/>
    </source>
</evidence>
<dbReference type="InterPro" id="IPR013087">
    <property type="entry name" value="Znf_C2H2_type"/>
</dbReference>
<proteinExistence type="evidence at transcript level"/>
<evidence type="ECO:0000256" key="2">
    <source>
        <dbReference type="ARBA" id="ARBA00006991"/>
    </source>
</evidence>
<dbReference type="EMBL" id="IACT01006579">
    <property type="protein sequence ID" value="LAC25708.1"/>
    <property type="molecule type" value="mRNA"/>
</dbReference>
<dbReference type="GO" id="GO:0008270">
    <property type="term" value="F:zinc ion binding"/>
    <property type="evidence" value="ECO:0007669"/>
    <property type="project" value="UniProtKB-KW"/>
</dbReference>
<dbReference type="FunFam" id="3.30.160.60:FF:000446">
    <property type="entry name" value="Zinc finger protein"/>
    <property type="match status" value="1"/>
</dbReference>
<dbReference type="Pfam" id="PF00096">
    <property type="entry name" value="zf-C2H2"/>
    <property type="match status" value="2"/>
</dbReference>
<feature type="domain" description="C2H2-type" evidence="12">
    <location>
        <begin position="340"/>
        <end position="368"/>
    </location>
</feature>
<dbReference type="Gene3D" id="3.30.160.60">
    <property type="entry name" value="Classic Zinc Finger"/>
    <property type="match status" value="5"/>
</dbReference>
<dbReference type="GO" id="GO:0000981">
    <property type="term" value="F:DNA-binding transcription factor activity, RNA polymerase II-specific"/>
    <property type="evidence" value="ECO:0007669"/>
    <property type="project" value="TreeGrafter"/>
</dbReference>
<sequence length="429" mass="49369">MDCEASKNKLIGKERYVNTVAVRNNSTEQIYYKDESLLSSIVLGKLHDKATLAAEFLQEKIAVTTNDKTGNEKTILNIPSLQYISSSNVNVGVHIKDEPLDALSFDFGLQSTAAYKQNPNSMYQDRPTSMGEVWTPHLQEDLFNLGLNGKLFVNQQIQFHPLHSIFGKVEPFNISILKVPHVTPQSLPQLEAKLYECNNCGYTTPKQQNLRVHVKSVHIKVKPFKCEECNFSAVFPNHLRKHVTAVHLKEKSLKCTECDFMTARAHCLRNHIKCVHRGERPFKCTECDYAATVVDHLRRHVKTVHLKLKPFKCPYCDHATAQQQNLEVHIKAVHLKFKPYKCIMCDFFTARPRELKMHIQAIHDKKKPFSCTECSYTSVIPYDLKIHVKAVHLKEKSFKCSECDYSVAWPKSLKRHMKKHEENSFNYSV</sequence>
<evidence type="ECO:0000256" key="10">
    <source>
        <dbReference type="ARBA" id="ARBA00023242"/>
    </source>
</evidence>
<dbReference type="Pfam" id="PF13909">
    <property type="entry name" value="zf-H2C2_5"/>
    <property type="match status" value="1"/>
</dbReference>
<dbReference type="SUPFAM" id="SSF57667">
    <property type="entry name" value="beta-beta-alpha zinc fingers"/>
    <property type="match status" value="5"/>
</dbReference>
<comment type="similarity">
    <text evidence="2">Belongs to the krueppel C2H2-type zinc-finger protein family.</text>
</comment>
<feature type="domain" description="C2H2-type" evidence="12">
    <location>
        <begin position="398"/>
        <end position="425"/>
    </location>
</feature>
<organism evidence="13">
    <name type="scientific">Hirondellea gigas</name>
    <dbReference type="NCBI Taxonomy" id="1518452"/>
    <lineage>
        <taxon>Eukaryota</taxon>
        <taxon>Metazoa</taxon>
        <taxon>Ecdysozoa</taxon>
        <taxon>Arthropoda</taxon>
        <taxon>Crustacea</taxon>
        <taxon>Multicrustacea</taxon>
        <taxon>Malacostraca</taxon>
        <taxon>Eumalacostraca</taxon>
        <taxon>Peracarida</taxon>
        <taxon>Amphipoda</taxon>
        <taxon>Amphilochidea</taxon>
        <taxon>Lysianassida</taxon>
        <taxon>Lysianassidira</taxon>
        <taxon>Lysianassoidea</taxon>
        <taxon>Lysianassidae</taxon>
        <taxon>Hirondellea</taxon>
    </lineage>
</organism>
<dbReference type="PANTHER" id="PTHR24381:SF393">
    <property type="entry name" value="CHROMATIN-LINKED ADAPTOR FOR MSL PROTEINS, ISOFORM B"/>
    <property type="match status" value="1"/>
</dbReference>
<feature type="domain" description="C2H2-type" evidence="12">
    <location>
        <begin position="195"/>
        <end position="223"/>
    </location>
</feature>
<keyword evidence="5 11" id="KW-0863">Zinc-finger</keyword>
<evidence type="ECO:0000256" key="9">
    <source>
        <dbReference type="ARBA" id="ARBA00023163"/>
    </source>
</evidence>
<keyword evidence="7" id="KW-0805">Transcription regulation</keyword>
<feature type="domain" description="C2H2-type" evidence="12">
    <location>
        <begin position="282"/>
        <end position="310"/>
    </location>
</feature>
<protein>
    <submittedName>
        <fullName evidence="13">Zinc finger autosomal protein-like</fullName>
    </submittedName>
</protein>
<comment type="subcellular location">
    <subcellularLocation>
        <location evidence="1">Nucleus</location>
    </subcellularLocation>
</comment>
<reference evidence="13" key="1">
    <citation type="submission" date="2017-11" db="EMBL/GenBank/DDBJ databases">
        <title>The sensing device of the deep-sea amphipod.</title>
        <authorList>
            <person name="Kobayashi H."/>
            <person name="Nagahama T."/>
            <person name="Arai W."/>
            <person name="Sasagawa Y."/>
            <person name="Umeda M."/>
            <person name="Hayashi T."/>
            <person name="Nikaido I."/>
            <person name="Watanabe H."/>
            <person name="Oguri K."/>
            <person name="Kitazato H."/>
            <person name="Fujioka K."/>
            <person name="Kido Y."/>
            <person name="Takami H."/>
        </authorList>
    </citation>
    <scope>NUCLEOTIDE SEQUENCE</scope>
    <source>
        <tissue evidence="13">Whole body</tissue>
    </source>
</reference>
<evidence type="ECO:0000256" key="3">
    <source>
        <dbReference type="ARBA" id="ARBA00022723"/>
    </source>
</evidence>
<dbReference type="PROSITE" id="PS50157">
    <property type="entry name" value="ZINC_FINGER_C2H2_2"/>
    <property type="match status" value="8"/>
</dbReference>
<feature type="domain" description="C2H2-type" evidence="12">
    <location>
        <begin position="311"/>
        <end position="339"/>
    </location>
</feature>
<evidence type="ECO:0000259" key="12">
    <source>
        <dbReference type="PROSITE" id="PS50157"/>
    </source>
</evidence>
<dbReference type="AlphaFoldDB" id="A0A6A7G3U2"/>
<evidence type="ECO:0000256" key="1">
    <source>
        <dbReference type="ARBA" id="ARBA00004123"/>
    </source>
</evidence>
<evidence type="ECO:0000256" key="5">
    <source>
        <dbReference type="ARBA" id="ARBA00022771"/>
    </source>
</evidence>
<evidence type="ECO:0000256" key="4">
    <source>
        <dbReference type="ARBA" id="ARBA00022737"/>
    </source>
</evidence>